<dbReference type="HOGENOM" id="CLU_1821630_0_0_6"/>
<name>Q1N1U9_9GAMM</name>
<dbReference type="STRING" id="207949.RED65_04130"/>
<dbReference type="EMBL" id="AAQH01000009">
    <property type="protein sequence ID" value="EAT12182.1"/>
    <property type="molecule type" value="Genomic_DNA"/>
</dbReference>
<gene>
    <name evidence="2" type="ORF">RED65_04130</name>
</gene>
<dbReference type="Proteomes" id="UP000004263">
    <property type="component" value="Unassembled WGS sequence"/>
</dbReference>
<protein>
    <submittedName>
        <fullName evidence="2">Uncharacterized protein</fullName>
    </submittedName>
</protein>
<evidence type="ECO:0000313" key="3">
    <source>
        <dbReference type="Proteomes" id="UP000004263"/>
    </source>
</evidence>
<dbReference type="AlphaFoldDB" id="Q1N1U9"/>
<proteinExistence type="predicted"/>
<reference evidence="2 3" key="1">
    <citation type="submission" date="2006-03" db="EMBL/GenBank/DDBJ databases">
        <authorList>
            <person name="Pinhassi J."/>
            <person name="Pedros-Alio C."/>
            <person name="Ferriera S."/>
            <person name="Johnson J."/>
            <person name="Kravitz S."/>
            <person name="Halpern A."/>
            <person name="Remington K."/>
            <person name="Beeson K."/>
            <person name="Tran B."/>
            <person name="Rogers Y.-H."/>
            <person name="Friedman R."/>
            <person name="Venter J.C."/>
        </authorList>
    </citation>
    <scope>NUCLEOTIDE SEQUENCE [LARGE SCALE GENOMIC DNA]</scope>
    <source>
        <strain evidence="2 3">RED65</strain>
    </source>
</reference>
<comment type="caution">
    <text evidence="2">The sequence shown here is derived from an EMBL/GenBank/DDBJ whole genome shotgun (WGS) entry which is preliminary data.</text>
</comment>
<evidence type="ECO:0000256" key="1">
    <source>
        <dbReference type="SAM" id="MobiDB-lite"/>
    </source>
</evidence>
<dbReference type="RefSeq" id="WP_007016278.1">
    <property type="nucleotide sequence ID" value="NZ_AAQH01000009.1"/>
</dbReference>
<evidence type="ECO:0000313" key="2">
    <source>
        <dbReference type="EMBL" id="EAT12182.1"/>
    </source>
</evidence>
<organism evidence="2 3">
    <name type="scientific">Bermanella marisrubri</name>
    <dbReference type="NCBI Taxonomy" id="207949"/>
    <lineage>
        <taxon>Bacteria</taxon>
        <taxon>Pseudomonadati</taxon>
        <taxon>Pseudomonadota</taxon>
        <taxon>Gammaproteobacteria</taxon>
        <taxon>Oceanospirillales</taxon>
        <taxon>Oceanospirillaceae</taxon>
        <taxon>Bermanella</taxon>
    </lineage>
</organism>
<feature type="compositionally biased region" description="Basic and acidic residues" evidence="1">
    <location>
        <begin position="51"/>
        <end position="68"/>
    </location>
</feature>
<feature type="compositionally biased region" description="Low complexity" evidence="1">
    <location>
        <begin position="35"/>
        <end position="50"/>
    </location>
</feature>
<keyword evidence="3" id="KW-1185">Reference proteome</keyword>
<feature type="region of interest" description="Disordered" evidence="1">
    <location>
        <begin position="30"/>
        <end position="79"/>
    </location>
</feature>
<sequence>MKRAFLLLVFILVLALITSFYQKTELVHQHDHAPQHQSEASQKQQQAPHPNDNHDGHDHQHGSHKTDDPQATSYVPLDPEIREALKQQLLLEGAMETQTLPDGRVVLPSNGRTTQMPVAIQHPDGTIEIREYSVVPKEEKQ</sequence>
<accession>Q1N1U9</accession>